<accession>A0A1I7WR38</accession>
<evidence type="ECO:0000313" key="1">
    <source>
        <dbReference type="Proteomes" id="UP000095283"/>
    </source>
</evidence>
<dbReference type="WBParaSite" id="Hba_07645">
    <property type="protein sequence ID" value="Hba_07645"/>
    <property type="gene ID" value="Hba_07645"/>
</dbReference>
<reference evidence="2" key="1">
    <citation type="submission" date="2016-11" db="UniProtKB">
        <authorList>
            <consortium name="WormBaseParasite"/>
        </authorList>
    </citation>
    <scope>IDENTIFICATION</scope>
</reference>
<evidence type="ECO:0000313" key="2">
    <source>
        <dbReference type="WBParaSite" id="Hba_07645"/>
    </source>
</evidence>
<dbReference type="Proteomes" id="UP000095283">
    <property type="component" value="Unplaced"/>
</dbReference>
<name>A0A1I7WR38_HETBA</name>
<protein>
    <submittedName>
        <fullName evidence="2">Secreted protein</fullName>
    </submittedName>
</protein>
<keyword evidence="1" id="KW-1185">Reference proteome</keyword>
<organism evidence="1 2">
    <name type="scientific">Heterorhabditis bacteriophora</name>
    <name type="common">Entomopathogenic nematode worm</name>
    <dbReference type="NCBI Taxonomy" id="37862"/>
    <lineage>
        <taxon>Eukaryota</taxon>
        <taxon>Metazoa</taxon>
        <taxon>Ecdysozoa</taxon>
        <taxon>Nematoda</taxon>
        <taxon>Chromadorea</taxon>
        <taxon>Rhabditida</taxon>
        <taxon>Rhabditina</taxon>
        <taxon>Rhabditomorpha</taxon>
        <taxon>Strongyloidea</taxon>
        <taxon>Heterorhabditidae</taxon>
        <taxon>Heterorhabditis</taxon>
    </lineage>
</organism>
<dbReference type="AlphaFoldDB" id="A0A1I7WR38"/>
<sequence>MFLSRWSFSTLGAISFVISLMCPFHSTHLISEGETRWQLFNQCSHAMLQTYLGHINARGHPAKMCLNICLELLIIGRKIIIKLYAATKEKGKAALAMRRAHRFYTNEAFNLRTSYNRGVIIYATTGVRD</sequence>
<proteinExistence type="predicted"/>